<gene>
    <name evidence="3" type="ORF">T440DRAFT_501587</name>
</gene>
<evidence type="ECO:0000313" key="3">
    <source>
        <dbReference type="EMBL" id="KAF2846717.1"/>
    </source>
</evidence>
<evidence type="ECO:0000256" key="1">
    <source>
        <dbReference type="SAM" id="MobiDB-lite"/>
    </source>
</evidence>
<dbReference type="EMBL" id="MU006332">
    <property type="protein sequence ID" value="KAF2846717.1"/>
    <property type="molecule type" value="Genomic_DNA"/>
</dbReference>
<dbReference type="Proteomes" id="UP000799423">
    <property type="component" value="Unassembled WGS sequence"/>
</dbReference>
<protein>
    <recommendedName>
        <fullName evidence="2">BTB domain-containing protein</fullName>
    </recommendedName>
</protein>
<evidence type="ECO:0000259" key="2">
    <source>
        <dbReference type="PROSITE" id="PS50097"/>
    </source>
</evidence>
<dbReference type="InterPro" id="IPR011333">
    <property type="entry name" value="SKP1/BTB/POZ_sf"/>
</dbReference>
<dbReference type="PANTHER" id="PTHR47843:SF5">
    <property type="entry name" value="BTB_POZ DOMAIN PROTEIN"/>
    <property type="match status" value="1"/>
</dbReference>
<dbReference type="CDD" id="cd18186">
    <property type="entry name" value="BTB_POZ_ZBTB_KLHL-like"/>
    <property type="match status" value="1"/>
</dbReference>
<dbReference type="InterPro" id="IPR000210">
    <property type="entry name" value="BTB/POZ_dom"/>
</dbReference>
<accession>A0A6A7AWI1</accession>
<dbReference type="Gene3D" id="3.30.710.10">
    <property type="entry name" value="Potassium Channel Kv1.1, Chain A"/>
    <property type="match status" value="1"/>
</dbReference>
<proteinExistence type="predicted"/>
<sequence>MSGKRSPNTLQPATQAASAAKASPRPVTIMGLFASRACPQAVLRSYKVGDFTDLLISCGNLRFDVHQVLVCSTCDFFKKSVSFGKEREGRRIDLPEDDPDMICRLIDYCYLGNYDPCDDLALRTFDSLKQYTTTTSIAPACHSRYRRSGLFATPDIYASVMSPTPKGAPSDYSIVSKPDHSVEVANPLTIHASMYALADKYQVEGLVVLAREKFESCLHHHANSNDFLDAVQITYSSTPDTNRGLHDAVVQAFQLHFKVNLASIPGIEAKLDCIDELSFLLIKAWPVKTEPPKADGNITTTGTGTTSHNSNPTTAFMSSAPPSSMSAFGIPRQAVG</sequence>
<reference evidence="3" key="1">
    <citation type="submission" date="2020-01" db="EMBL/GenBank/DDBJ databases">
        <authorList>
            <consortium name="DOE Joint Genome Institute"/>
            <person name="Haridas S."/>
            <person name="Albert R."/>
            <person name="Binder M."/>
            <person name="Bloem J."/>
            <person name="Labutti K."/>
            <person name="Salamov A."/>
            <person name="Andreopoulos B."/>
            <person name="Baker S.E."/>
            <person name="Barry K."/>
            <person name="Bills G."/>
            <person name="Bluhm B.H."/>
            <person name="Cannon C."/>
            <person name="Castanera R."/>
            <person name="Culley D.E."/>
            <person name="Daum C."/>
            <person name="Ezra D."/>
            <person name="Gonzalez J.B."/>
            <person name="Henrissat B."/>
            <person name="Kuo A."/>
            <person name="Liang C."/>
            <person name="Lipzen A."/>
            <person name="Lutzoni F."/>
            <person name="Magnuson J."/>
            <person name="Mondo S."/>
            <person name="Nolan M."/>
            <person name="Ohm R."/>
            <person name="Pangilinan J."/>
            <person name="Park H.-J."/>
            <person name="Ramirez L."/>
            <person name="Alfaro M."/>
            <person name="Sun H."/>
            <person name="Tritt A."/>
            <person name="Yoshinaga Y."/>
            <person name="Zwiers L.-H."/>
            <person name="Turgeon B.G."/>
            <person name="Goodwin S.B."/>
            <person name="Spatafora J.W."/>
            <person name="Crous P.W."/>
            <person name="Grigoriev I.V."/>
        </authorList>
    </citation>
    <scope>NUCLEOTIDE SEQUENCE</scope>
    <source>
        <strain evidence="3">IPT5</strain>
    </source>
</reference>
<evidence type="ECO:0000313" key="4">
    <source>
        <dbReference type="Proteomes" id="UP000799423"/>
    </source>
</evidence>
<dbReference type="PANTHER" id="PTHR47843">
    <property type="entry name" value="BTB DOMAIN-CONTAINING PROTEIN-RELATED"/>
    <property type="match status" value="1"/>
</dbReference>
<dbReference type="SUPFAM" id="SSF54695">
    <property type="entry name" value="POZ domain"/>
    <property type="match status" value="1"/>
</dbReference>
<feature type="region of interest" description="Disordered" evidence="1">
    <location>
        <begin position="292"/>
        <end position="336"/>
    </location>
</feature>
<feature type="domain" description="BTB" evidence="2">
    <location>
        <begin position="52"/>
        <end position="118"/>
    </location>
</feature>
<name>A0A6A7AWI1_9PLEO</name>
<dbReference type="PROSITE" id="PS50097">
    <property type="entry name" value="BTB"/>
    <property type="match status" value="1"/>
</dbReference>
<feature type="region of interest" description="Disordered" evidence="1">
    <location>
        <begin position="1"/>
        <end position="21"/>
    </location>
</feature>
<organism evidence="3 4">
    <name type="scientific">Plenodomus tracheiphilus IPT5</name>
    <dbReference type="NCBI Taxonomy" id="1408161"/>
    <lineage>
        <taxon>Eukaryota</taxon>
        <taxon>Fungi</taxon>
        <taxon>Dikarya</taxon>
        <taxon>Ascomycota</taxon>
        <taxon>Pezizomycotina</taxon>
        <taxon>Dothideomycetes</taxon>
        <taxon>Pleosporomycetidae</taxon>
        <taxon>Pleosporales</taxon>
        <taxon>Pleosporineae</taxon>
        <taxon>Leptosphaeriaceae</taxon>
        <taxon>Plenodomus</taxon>
    </lineage>
</organism>
<dbReference type="Pfam" id="PF00651">
    <property type="entry name" value="BTB"/>
    <property type="match status" value="1"/>
</dbReference>
<feature type="compositionally biased region" description="Low complexity" evidence="1">
    <location>
        <begin position="11"/>
        <end position="21"/>
    </location>
</feature>
<keyword evidence="4" id="KW-1185">Reference proteome</keyword>
<dbReference type="OrthoDB" id="6359816at2759"/>
<feature type="compositionally biased region" description="Low complexity" evidence="1">
    <location>
        <begin position="299"/>
        <end position="328"/>
    </location>
</feature>
<feature type="compositionally biased region" description="Polar residues" evidence="1">
    <location>
        <begin position="1"/>
        <end position="10"/>
    </location>
</feature>
<dbReference type="AlphaFoldDB" id="A0A6A7AWI1"/>